<evidence type="ECO:0000313" key="3">
    <source>
        <dbReference type="Proteomes" id="UP000019102"/>
    </source>
</evidence>
<evidence type="ECO:0000256" key="1">
    <source>
        <dbReference type="SAM" id="Phobius"/>
    </source>
</evidence>
<dbReference type="Proteomes" id="UP000019102">
    <property type="component" value="Unassembled WGS sequence"/>
</dbReference>
<keyword evidence="1" id="KW-0812">Transmembrane</keyword>
<proteinExistence type="predicted"/>
<protein>
    <submittedName>
        <fullName evidence="2">Uncharacterized protein</fullName>
    </submittedName>
</protein>
<dbReference type="AlphaFoldDB" id="W4VMH6"/>
<dbReference type="Pfam" id="PF22564">
    <property type="entry name" value="HAAS"/>
    <property type="match status" value="1"/>
</dbReference>
<accession>W4VMH6</accession>
<keyword evidence="1" id="KW-0472">Membrane</keyword>
<keyword evidence="1" id="KW-1133">Transmembrane helix</keyword>
<dbReference type="STRING" id="1298598.JCM21714_3779"/>
<feature type="transmembrane region" description="Helical" evidence="1">
    <location>
        <begin position="180"/>
        <end position="200"/>
    </location>
</feature>
<feature type="transmembrane region" description="Helical" evidence="1">
    <location>
        <begin position="149"/>
        <end position="168"/>
    </location>
</feature>
<feature type="transmembrane region" description="Helical" evidence="1">
    <location>
        <begin position="110"/>
        <end position="129"/>
    </location>
</feature>
<dbReference type="EMBL" id="BAVS01000027">
    <property type="protein sequence ID" value="GAE94605.1"/>
    <property type="molecule type" value="Genomic_DNA"/>
</dbReference>
<evidence type="ECO:0000313" key="2">
    <source>
        <dbReference type="EMBL" id="GAE94605.1"/>
    </source>
</evidence>
<feature type="transmembrane region" description="Helical" evidence="1">
    <location>
        <begin position="76"/>
        <end position="98"/>
    </location>
</feature>
<gene>
    <name evidence="2" type="ORF">JCM21714_3779</name>
</gene>
<organism evidence="2 3">
    <name type="scientific">Gracilibacillus boraciitolerans JCM 21714</name>
    <dbReference type="NCBI Taxonomy" id="1298598"/>
    <lineage>
        <taxon>Bacteria</taxon>
        <taxon>Bacillati</taxon>
        <taxon>Bacillota</taxon>
        <taxon>Bacilli</taxon>
        <taxon>Bacillales</taxon>
        <taxon>Bacillaceae</taxon>
        <taxon>Gracilibacillus</taxon>
    </lineage>
</organism>
<sequence>MTSGDKRFVQELDHALGKHPEKQQIIAEYHSHVYELLQEDDMKPDYEEIVKKLGTPEEIAAVWKDEATVTPKKMQLLFVVLNVVMFLGGIFLTIMYNVYQVEWIEVLWKWLTAVPSILITVYMAFWGLLGYEIGKEFGGAGLKILCRTFIYAVIPNLVFMYVIVFKLIPHQWFQPLLNGPFIVACILLTIVLYPISWIGYRWGKESFCLAPCPQLLKMQYFLHIYIE</sequence>
<keyword evidence="3" id="KW-1185">Reference proteome</keyword>
<name>W4VMH6_9BACI</name>
<dbReference type="eggNOG" id="ENOG502ZB4Y">
    <property type="taxonomic scope" value="Bacteria"/>
</dbReference>
<comment type="caution">
    <text evidence="2">The sequence shown here is derived from an EMBL/GenBank/DDBJ whole genome shotgun (WGS) entry which is preliminary data.</text>
</comment>
<dbReference type="RefSeq" id="WP_200868457.1">
    <property type="nucleotide sequence ID" value="NZ_BAVS01000027.1"/>
</dbReference>
<reference evidence="2 3" key="1">
    <citation type="journal article" date="2014" name="Genome Announc.">
        <title>Draft Genome Sequence of the Boron-Tolerant and Moderately Halotolerant Bacterium Gracilibacillus boraciitolerans JCM 21714T.</title>
        <authorList>
            <person name="Ahmed I."/>
            <person name="Oshima K."/>
            <person name="Suda W."/>
            <person name="Kitamura K."/>
            <person name="Iida T."/>
            <person name="Ohmori Y."/>
            <person name="Fujiwara T."/>
            <person name="Hattori M."/>
            <person name="Ohkuma M."/>
        </authorList>
    </citation>
    <scope>NUCLEOTIDE SEQUENCE [LARGE SCALE GENOMIC DNA]</scope>
    <source>
        <strain evidence="2 3">JCM 21714</strain>
    </source>
</reference>